<dbReference type="GO" id="GO:0003729">
    <property type="term" value="F:mRNA binding"/>
    <property type="evidence" value="ECO:0007669"/>
    <property type="project" value="UniProtKB-UniRule"/>
</dbReference>
<dbReference type="SUPFAM" id="SSF54814">
    <property type="entry name" value="Prokaryotic type KH domain (KH-domain type II)"/>
    <property type="match status" value="1"/>
</dbReference>
<feature type="domain" description="KH type-2" evidence="10">
    <location>
        <begin position="48"/>
        <end position="116"/>
    </location>
</feature>
<dbReference type="GO" id="GO:0019843">
    <property type="term" value="F:rRNA binding"/>
    <property type="evidence" value="ECO:0007669"/>
    <property type="project" value="UniProtKB-UniRule"/>
</dbReference>
<dbReference type="AlphaFoldDB" id="A0A0H4TB13"/>
<dbReference type="Gene3D" id="3.30.300.20">
    <property type="match status" value="1"/>
</dbReference>
<dbReference type="FunFam" id="3.30.1140.32:FF:000001">
    <property type="entry name" value="30S ribosomal protein S3"/>
    <property type="match status" value="1"/>
</dbReference>
<evidence type="ECO:0000256" key="6">
    <source>
        <dbReference type="ARBA" id="ARBA00024998"/>
    </source>
</evidence>
<keyword evidence="4 8" id="KW-0689">Ribosomal protein</keyword>
<comment type="similarity">
    <text evidence="1 8 9">Belongs to the universal ribosomal protein uS3 family.</text>
</comment>
<organism evidence="11">
    <name type="scientific">uncultured gamma proteobacterium Rifle_16ft_4_minimus_39789</name>
    <dbReference type="NCBI Taxonomy" id="1665200"/>
    <lineage>
        <taxon>Bacteria</taxon>
        <taxon>Pseudomonadati</taxon>
        <taxon>Pseudomonadota</taxon>
        <taxon>Gammaproteobacteria</taxon>
        <taxon>environmental samples</taxon>
    </lineage>
</organism>
<dbReference type="GO" id="GO:0006412">
    <property type="term" value="P:translation"/>
    <property type="evidence" value="ECO:0007669"/>
    <property type="project" value="UniProtKB-UniRule"/>
</dbReference>
<dbReference type="Pfam" id="PF00189">
    <property type="entry name" value="Ribosomal_S3_C"/>
    <property type="match status" value="1"/>
</dbReference>
<dbReference type="GO" id="GO:0003735">
    <property type="term" value="F:structural constituent of ribosome"/>
    <property type="evidence" value="ECO:0007669"/>
    <property type="project" value="InterPro"/>
</dbReference>
<evidence type="ECO:0000256" key="3">
    <source>
        <dbReference type="ARBA" id="ARBA00022884"/>
    </source>
</evidence>
<dbReference type="InterPro" id="IPR005704">
    <property type="entry name" value="Ribosomal_uS3_bac-typ"/>
</dbReference>
<evidence type="ECO:0000256" key="1">
    <source>
        <dbReference type="ARBA" id="ARBA00010761"/>
    </source>
</evidence>
<dbReference type="GO" id="GO:0022627">
    <property type="term" value="C:cytosolic small ribosomal subunit"/>
    <property type="evidence" value="ECO:0007669"/>
    <property type="project" value="TreeGrafter"/>
</dbReference>
<dbReference type="InterPro" id="IPR057258">
    <property type="entry name" value="Ribosomal_uS3"/>
</dbReference>
<dbReference type="PANTHER" id="PTHR11760:SF19">
    <property type="entry name" value="SMALL RIBOSOMAL SUBUNIT PROTEIN US3C"/>
    <property type="match status" value="1"/>
</dbReference>
<evidence type="ECO:0000256" key="8">
    <source>
        <dbReference type="HAMAP-Rule" id="MF_01309"/>
    </source>
</evidence>
<evidence type="ECO:0000256" key="5">
    <source>
        <dbReference type="ARBA" id="ARBA00023274"/>
    </source>
</evidence>
<dbReference type="PROSITE" id="PS00548">
    <property type="entry name" value="RIBOSOMAL_S3"/>
    <property type="match status" value="1"/>
</dbReference>
<evidence type="ECO:0000256" key="7">
    <source>
        <dbReference type="ARBA" id="ARBA00035257"/>
    </source>
</evidence>
<dbReference type="PANTHER" id="PTHR11760">
    <property type="entry name" value="30S/40S RIBOSOMAL PROTEIN S3"/>
    <property type="match status" value="1"/>
</dbReference>
<dbReference type="InterPro" id="IPR001351">
    <property type="entry name" value="Ribosomal_uS3_C"/>
</dbReference>
<dbReference type="Gene3D" id="3.30.1140.32">
    <property type="entry name" value="Ribosomal protein S3, C-terminal domain"/>
    <property type="match status" value="1"/>
</dbReference>
<dbReference type="FunFam" id="3.30.300.20:FF:000001">
    <property type="entry name" value="30S ribosomal protein S3"/>
    <property type="match status" value="1"/>
</dbReference>
<dbReference type="InterPro" id="IPR009019">
    <property type="entry name" value="KH_sf_prok-type"/>
</dbReference>
<dbReference type="InterPro" id="IPR015946">
    <property type="entry name" value="KH_dom-like_a/b"/>
</dbReference>
<protein>
    <recommendedName>
        <fullName evidence="7 8">Small ribosomal subunit protein uS3</fullName>
    </recommendedName>
</protein>
<evidence type="ECO:0000256" key="2">
    <source>
        <dbReference type="ARBA" id="ARBA00022730"/>
    </source>
</evidence>
<comment type="function">
    <text evidence="6 8">Binds the lower part of the 30S subunit head. Binds mRNA in the 70S ribosome, positioning it for translation.</text>
</comment>
<keyword evidence="2 8" id="KW-0699">rRNA-binding</keyword>
<dbReference type="EMBL" id="KT007026">
    <property type="protein sequence ID" value="AKQ04030.1"/>
    <property type="molecule type" value="Genomic_DNA"/>
</dbReference>
<accession>A0A0H4TB13</accession>
<reference evidence="11" key="1">
    <citation type="journal article" date="2015" name="ISME J.">
        <title>Aquifer environment selects for microbial species cohorts in sediment and groundwater.</title>
        <authorList>
            <person name="Hug L.A."/>
            <person name="Thomas B.C."/>
            <person name="Brown C.T."/>
            <person name="Frischkorn K.R."/>
            <person name="Williams K.H."/>
            <person name="Tringe S.G."/>
            <person name="Banfield J.F."/>
        </authorList>
    </citation>
    <scope>NUCLEOTIDE SEQUENCE</scope>
</reference>
<dbReference type="NCBIfam" id="TIGR01009">
    <property type="entry name" value="rpsC_bact"/>
    <property type="match status" value="1"/>
</dbReference>
<gene>
    <name evidence="8 11" type="primary">rpsC</name>
</gene>
<dbReference type="PROSITE" id="PS50823">
    <property type="entry name" value="KH_TYPE_2"/>
    <property type="match status" value="1"/>
</dbReference>
<keyword evidence="5 8" id="KW-0687">Ribonucleoprotein</keyword>
<dbReference type="InterPro" id="IPR036419">
    <property type="entry name" value="Ribosomal_S3_C_sf"/>
</dbReference>
<evidence type="ECO:0000313" key="11">
    <source>
        <dbReference type="EMBL" id="AKQ04030.1"/>
    </source>
</evidence>
<name>A0A0H4TB13_9GAMM</name>
<sequence length="236" mass="26649">MLAPKSENVMGQKVHPTGFRLGIVKDWTSTWYANTKDYANYLHTDIKVREYLRKKLATASVSRIQIERLASNARIIIHTARPGIVIGKKGEDIERLRMDISNMMGVPAQVSVEEIRKPELDAYLVAESVAQQIARRIMFRRAMKRAVTNTMRLGALGIKINVSGRLNGAEIARSEWYREGRVPLHTLRADIDYGFAESHTTYGVIGIKVWIFKGEIFGKDDQREDDTAATENATVS</sequence>
<dbReference type="InterPro" id="IPR004044">
    <property type="entry name" value="KH_dom_type_2"/>
</dbReference>
<dbReference type="SMART" id="SM00322">
    <property type="entry name" value="KH"/>
    <property type="match status" value="1"/>
</dbReference>
<evidence type="ECO:0000256" key="9">
    <source>
        <dbReference type="RuleBase" id="RU003624"/>
    </source>
</evidence>
<proteinExistence type="inferred from homology"/>
<comment type="subunit">
    <text evidence="8">Part of the 30S ribosomal subunit. Forms a tight complex with proteins S10 and S14.</text>
</comment>
<dbReference type="InterPro" id="IPR004087">
    <property type="entry name" value="KH_dom"/>
</dbReference>
<evidence type="ECO:0000259" key="10">
    <source>
        <dbReference type="PROSITE" id="PS50823"/>
    </source>
</evidence>
<keyword evidence="3 8" id="KW-0694">RNA-binding</keyword>
<dbReference type="InterPro" id="IPR018280">
    <property type="entry name" value="Ribosomal_uS3_CS"/>
</dbReference>
<evidence type="ECO:0000256" key="4">
    <source>
        <dbReference type="ARBA" id="ARBA00022980"/>
    </source>
</evidence>
<dbReference type="Pfam" id="PF07650">
    <property type="entry name" value="KH_2"/>
    <property type="match status" value="1"/>
</dbReference>
<dbReference type="CDD" id="cd02412">
    <property type="entry name" value="KH-II_30S_S3"/>
    <property type="match status" value="1"/>
</dbReference>
<dbReference type="SUPFAM" id="SSF54821">
    <property type="entry name" value="Ribosomal protein S3 C-terminal domain"/>
    <property type="match status" value="1"/>
</dbReference>
<dbReference type="HAMAP" id="MF_01309_B">
    <property type="entry name" value="Ribosomal_uS3_B"/>
    <property type="match status" value="1"/>
</dbReference>